<dbReference type="PANTHER" id="PTHR45896:SF1">
    <property type="entry name" value="N-ALPHA-ACETYLTRANSFERASE 30"/>
    <property type="match status" value="1"/>
</dbReference>
<evidence type="ECO:0000256" key="2">
    <source>
        <dbReference type="ARBA" id="ARBA00023315"/>
    </source>
</evidence>
<gene>
    <name evidence="5" type="ORF">TcWFU_009044</name>
</gene>
<keyword evidence="1" id="KW-0808">Transferase</keyword>
<dbReference type="InterPro" id="IPR016181">
    <property type="entry name" value="Acyl_CoA_acyltransferase"/>
</dbReference>
<dbReference type="InterPro" id="IPR000182">
    <property type="entry name" value="GNAT_dom"/>
</dbReference>
<evidence type="ECO:0000313" key="5">
    <source>
        <dbReference type="EMBL" id="KAL5112859.1"/>
    </source>
</evidence>
<dbReference type="InterPro" id="IPR044542">
    <property type="entry name" value="NAA30-like"/>
</dbReference>
<keyword evidence="2" id="KW-0012">Acyltransferase</keyword>
<dbReference type="PANTHER" id="PTHR45896">
    <property type="entry name" value="N-ALPHA-ACETYLTRANSFERASE 30"/>
    <property type="match status" value="1"/>
</dbReference>
<dbReference type="Proteomes" id="UP001651158">
    <property type="component" value="Unassembled WGS sequence"/>
</dbReference>
<evidence type="ECO:0000259" key="4">
    <source>
        <dbReference type="PROSITE" id="PS51186"/>
    </source>
</evidence>
<protein>
    <submittedName>
        <fullName evidence="5">N-alpha-acetyltransferase 30A</fullName>
    </submittedName>
</protein>
<proteinExistence type="inferred from homology"/>
<organism evidence="5 6">
    <name type="scientific">Taenia crassiceps</name>
    <dbReference type="NCBI Taxonomy" id="6207"/>
    <lineage>
        <taxon>Eukaryota</taxon>
        <taxon>Metazoa</taxon>
        <taxon>Spiralia</taxon>
        <taxon>Lophotrochozoa</taxon>
        <taxon>Platyhelminthes</taxon>
        <taxon>Cestoda</taxon>
        <taxon>Eucestoda</taxon>
        <taxon>Cyclophyllidea</taxon>
        <taxon>Taeniidae</taxon>
        <taxon>Taenia</taxon>
    </lineage>
</organism>
<name>A0ABR4QT30_9CEST</name>
<dbReference type="Gene3D" id="3.40.630.30">
    <property type="match status" value="1"/>
</dbReference>
<comment type="similarity">
    <text evidence="3">Belongs to the acetyltransferase family. MAK3 subfamily.</text>
</comment>
<evidence type="ECO:0000313" key="6">
    <source>
        <dbReference type="Proteomes" id="UP001651158"/>
    </source>
</evidence>
<reference evidence="5 6" key="1">
    <citation type="journal article" date="2022" name="Front. Cell. Infect. Microbiol.">
        <title>The Genomes of Two Strains of Taenia crassiceps the Animal Model for the Study of Human Cysticercosis.</title>
        <authorList>
            <person name="Bobes R.J."/>
            <person name="Estrada K."/>
            <person name="Rios-Valencia D.G."/>
            <person name="Calderon-Gallegos A."/>
            <person name="de la Torre P."/>
            <person name="Carrero J.C."/>
            <person name="Sanchez-Flores A."/>
            <person name="Laclette J.P."/>
        </authorList>
    </citation>
    <scope>NUCLEOTIDE SEQUENCE [LARGE SCALE GENOMIC DNA]</scope>
    <source>
        <strain evidence="5">WFUcys</strain>
    </source>
</reference>
<dbReference type="CDD" id="cd04301">
    <property type="entry name" value="NAT_SF"/>
    <property type="match status" value="1"/>
</dbReference>
<comment type="caution">
    <text evidence="5">The sequence shown here is derived from an EMBL/GenBank/DDBJ whole genome shotgun (WGS) entry which is preliminary data.</text>
</comment>
<evidence type="ECO:0000256" key="3">
    <source>
        <dbReference type="ARBA" id="ARBA00024025"/>
    </source>
</evidence>
<dbReference type="Pfam" id="PF00583">
    <property type="entry name" value="Acetyltransf_1"/>
    <property type="match status" value="1"/>
</dbReference>
<accession>A0ABR4QT30</accession>
<dbReference type="PROSITE" id="PS51186">
    <property type="entry name" value="GNAT"/>
    <property type="match status" value="1"/>
</dbReference>
<feature type="domain" description="N-acetyltransferase" evidence="4">
    <location>
        <begin position="37"/>
        <end position="186"/>
    </location>
</feature>
<dbReference type="EMBL" id="JAKROA010000001">
    <property type="protein sequence ID" value="KAL5112859.1"/>
    <property type="molecule type" value="Genomic_DNA"/>
</dbReference>
<evidence type="ECO:0000256" key="1">
    <source>
        <dbReference type="ARBA" id="ARBA00022679"/>
    </source>
</evidence>
<dbReference type="SUPFAM" id="SSF55729">
    <property type="entry name" value="Acyl-CoA N-acyltransferases (Nat)"/>
    <property type="match status" value="1"/>
</dbReference>
<sequence>MDEFCGDGSLDLAAGLSVLNLSEKRRDPLFVDEEHGVVFRQYEGEGDLENIVALITKDLSEPYSLYTYRYFIYNWPELCLLATAMDGCVVGTIVCKLDYHGEMKRGYIAMLAVEKEHRRKKIGSTLVQLAVEIMIQNEAQEVVLEAEVDNKPALALYEQLGFSRDKYLFRYYLTGTDAYRLKLWLDT</sequence>
<keyword evidence="6" id="KW-1185">Reference proteome</keyword>